<evidence type="ECO:0000313" key="2">
    <source>
        <dbReference type="EnsemblMetazoa" id="GPAI048472-PA"/>
    </source>
</evidence>
<protein>
    <submittedName>
        <fullName evidence="2">Uncharacterized protein</fullName>
    </submittedName>
</protein>
<organism evidence="2 3">
    <name type="scientific">Glossina pallidipes</name>
    <name type="common">Tsetse fly</name>
    <dbReference type="NCBI Taxonomy" id="7398"/>
    <lineage>
        <taxon>Eukaryota</taxon>
        <taxon>Metazoa</taxon>
        <taxon>Ecdysozoa</taxon>
        <taxon>Arthropoda</taxon>
        <taxon>Hexapoda</taxon>
        <taxon>Insecta</taxon>
        <taxon>Pterygota</taxon>
        <taxon>Neoptera</taxon>
        <taxon>Endopterygota</taxon>
        <taxon>Diptera</taxon>
        <taxon>Brachycera</taxon>
        <taxon>Muscomorpha</taxon>
        <taxon>Hippoboscoidea</taxon>
        <taxon>Glossinidae</taxon>
        <taxon>Glossina</taxon>
    </lineage>
</organism>
<dbReference type="VEuPathDB" id="VectorBase:GPAI048472"/>
<sequence length="116" mass="13530">MIAWHHSTVGGFNQNNEINLSGRSQAQSGYCILMAFVLSSLCMTSIYHKLIQRLEYAKTSIQPEWSHTVGYYTKRDKINFTLNQNIYKTLHNTKENNENLWVEAWSRDLEESSLIE</sequence>
<keyword evidence="1" id="KW-1133">Transmembrane helix</keyword>
<accession>A0A1B0AK84</accession>
<dbReference type="EnsemblMetazoa" id="GPAI048472-RA">
    <property type="protein sequence ID" value="GPAI048472-PA"/>
    <property type="gene ID" value="GPAI048472"/>
</dbReference>
<evidence type="ECO:0000313" key="3">
    <source>
        <dbReference type="Proteomes" id="UP000092445"/>
    </source>
</evidence>
<dbReference type="Proteomes" id="UP000092445">
    <property type="component" value="Unassembled WGS sequence"/>
</dbReference>
<evidence type="ECO:0000256" key="1">
    <source>
        <dbReference type="SAM" id="Phobius"/>
    </source>
</evidence>
<keyword evidence="3" id="KW-1185">Reference proteome</keyword>
<proteinExistence type="predicted"/>
<reference evidence="3" key="1">
    <citation type="submission" date="2014-03" db="EMBL/GenBank/DDBJ databases">
        <authorList>
            <person name="Aksoy S."/>
            <person name="Warren W."/>
            <person name="Wilson R.K."/>
        </authorList>
    </citation>
    <scope>NUCLEOTIDE SEQUENCE [LARGE SCALE GENOMIC DNA]</scope>
    <source>
        <strain evidence="3">IAEA</strain>
    </source>
</reference>
<reference evidence="2" key="2">
    <citation type="submission" date="2020-05" db="UniProtKB">
        <authorList>
            <consortium name="EnsemblMetazoa"/>
        </authorList>
    </citation>
    <scope>IDENTIFICATION</scope>
    <source>
        <strain evidence="2">IAEA</strain>
    </source>
</reference>
<name>A0A1B0AK84_GLOPL</name>
<keyword evidence="1" id="KW-0472">Membrane</keyword>
<keyword evidence="1" id="KW-0812">Transmembrane</keyword>
<dbReference type="AlphaFoldDB" id="A0A1B0AK84"/>
<feature type="transmembrane region" description="Helical" evidence="1">
    <location>
        <begin position="27"/>
        <end position="48"/>
    </location>
</feature>